<dbReference type="EMBL" id="BATC01000009">
    <property type="protein sequence ID" value="GAD58604.1"/>
    <property type="molecule type" value="Genomic_DNA"/>
</dbReference>
<dbReference type="OrthoDB" id="5117958at2"/>
<comment type="caution">
    <text evidence="1">The sequence shown here is derived from an EMBL/GenBank/DDBJ whole genome shotgun (WGS) entry which is preliminary data.</text>
</comment>
<keyword evidence="2" id="KW-1185">Reference proteome</keyword>
<gene>
    <name evidence="1" type="ORF">MBEBAB_0854</name>
</gene>
<dbReference type="AlphaFoldDB" id="A0A8E0N8I9"/>
<dbReference type="Proteomes" id="UP000016569">
    <property type="component" value="Unassembled WGS sequence"/>
</dbReference>
<dbReference type="RefSeq" id="WP_021696700.1">
    <property type="nucleotide sequence ID" value="NZ_BATC01000009.1"/>
</dbReference>
<evidence type="ECO:0000313" key="2">
    <source>
        <dbReference type="Proteomes" id="UP000016569"/>
    </source>
</evidence>
<name>A0A8E0N8I9_9CAUL</name>
<reference evidence="2" key="1">
    <citation type="journal article" date="2013" name="Genome Announc.">
        <title>Draft Genome Sequence of the Dimorphic Prosthecate Bacterium Brevundimonas abyssalis TAR-001T.</title>
        <authorList>
            <person name="Tsubouchi T."/>
            <person name="Nishi S."/>
            <person name="Usui K."/>
            <person name="Shimane Y."/>
            <person name="Takaki Y."/>
            <person name="Maruyama T."/>
            <person name="Hatada Y."/>
        </authorList>
    </citation>
    <scope>NUCLEOTIDE SEQUENCE [LARGE SCALE GENOMIC DNA]</scope>
    <source>
        <strain evidence="2">TAR-001</strain>
    </source>
</reference>
<accession>A0A8E0N8I9</accession>
<proteinExistence type="predicted"/>
<organism evidence="1 2">
    <name type="scientific">Brevundimonas abyssalis TAR-001</name>
    <dbReference type="NCBI Taxonomy" id="1391729"/>
    <lineage>
        <taxon>Bacteria</taxon>
        <taxon>Pseudomonadati</taxon>
        <taxon>Pseudomonadota</taxon>
        <taxon>Alphaproteobacteria</taxon>
        <taxon>Caulobacterales</taxon>
        <taxon>Caulobacteraceae</taxon>
        <taxon>Brevundimonas</taxon>
    </lineage>
</organism>
<protein>
    <submittedName>
        <fullName evidence="1">Uncharacterized protein</fullName>
    </submittedName>
</protein>
<evidence type="ECO:0000313" key="1">
    <source>
        <dbReference type="EMBL" id="GAD58604.1"/>
    </source>
</evidence>
<sequence length="236" mass="25814">MADLDGLAGLVAVVLQGRAADAADALAGAMTLDLPSDAEMKAQIRAQLFPAGDPWHRDGLLFEIICWIVALQKAAPGEVVLEPHTKATQQGLDGLKVAWDEPNRRLTAATIYEYKCTTNARQVFRDKVIKAFRGYYDGKRDSQLIQGAIALLARFNLNAQERANAYSTIVYGRPLLFDAALTVEPGIFDADACIDLFSHYDGLGARPQRSGSTMPLADMRAWFQAFAVLVWAKIDV</sequence>